<keyword evidence="3" id="KW-1185">Reference proteome</keyword>
<protein>
    <submittedName>
        <fullName evidence="2">ABC-type iron transport system FetAB permease component</fullName>
    </submittedName>
</protein>
<evidence type="ECO:0000313" key="3">
    <source>
        <dbReference type="Proteomes" id="UP000578112"/>
    </source>
</evidence>
<comment type="caution">
    <text evidence="2">The sequence shown here is derived from an EMBL/GenBank/DDBJ whole genome shotgun (WGS) entry which is preliminary data.</text>
</comment>
<dbReference type="Pfam" id="PF03649">
    <property type="entry name" value="UPF0014"/>
    <property type="match status" value="1"/>
</dbReference>
<dbReference type="RefSeq" id="WP_275411398.1">
    <property type="nucleotide sequence ID" value="NZ_BOMK01000062.1"/>
</dbReference>
<sequence>MTLPGAFVGVLLGGGTAVEAGATQLLVLVALLAVKVIAVAVTVELVAAGLLYRPSTNPAGRSGRP</sequence>
<organism evidence="2 3">
    <name type="scientific">Actinoplanes digitatis</name>
    <dbReference type="NCBI Taxonomy" id="1868"/>
    <lineage>
        <taxon>Bacteria</taxon>
        <taxon>Bacillati</taxon>
        <taxon>Actinomycetota</taxon>
        <taxon>Actinomycetes</taxon>
        <taxon>Micromonosporales</taxon>
        <taxon>Micromonosporaceae</taxon>
        <taxon>Actinoplanes</taxon>
    </lineage>
</organism>
<evidence type="ECO:0000313" key="2">
    <source>
        <dbReference type="EMBL" id="MBB4763066.1"/>
    </source>
</evidence>
<dbReference type="Proteomes" id="UP000578112">
    <property type="component" value="Unassembled WGS sequence"/>
</dbReference>
<keyword evidence="1" id="KW-0812">Transmembrane</keyword>
<dbReference type="AlphaFoldDB" id="A0A7W7HYG1"/>
<evidence type="ECO:0000256" key="1">
    <source>
        <dbReference type="SAM" id="Phobius"/>
    </source>
</evidence>
<keyword evidence="1" id="KW-0472">Membrane</keyword>
<keyword evidence="1" id="KW-1133">Transmembrane helix</keyword>
<dbReference type="InterPro" id="IPR005226">
    <property type="entry name" value="UPF0014_fam"/>
</dbReference>
<name>A0A7W7HYG1_9ACTN</name>
<feature type="transmembrane region" description="Helical" evidence="1">
    <location>
        <begin position="27"/>
        <end position="52"/>
    </location>
</feature>
<dbReference type="EMBL" id="JACHNH010000001">
    <property type="protein sequence ID" value="MBB4763066.1"/>
    <property type="molecule type" value="Genomic_DNA"/>
</dbReference>
<proteinExistence type="predicted"/>
<gene>
    <name evidence="2" type="ORF">BJ971_003622</name>
</gene>
<accession>A0A7W7HYG1</accession>
<reference evidence="2 3" key="1">
    <citation type="submission" date="2020-08" db="EMBL/GenBank/DDBJ databases">
        <title>Sequencing the genomes of 1000 actinobacteria strains.</title>
        <authorList>
            <person name="Klenk H.-P."/>
        </authorList>
    </citation>
    <scope>NUCLEOTIDE SEQUENCE [LARGE SCALE GENOMIC DNA]</scope>
    <source>
        <strain evidence="2 3">DSM 43149</strain>
    </source>
</reference>